<feature type="repeat" description="TPR" evidence="3">
    <location>
        <begin position="195"/>
        <end position="228"/>
    </location>
</feature>
<dbReference type="RefSeq" id="WP_204826974.1">
    <property type="nucleotide sequence ID" value="NZ_JBHUGF010000014.1"/>
</dbReference>
<evidence type="ECO:0000256" key="1">
    <source>
        <dbReference type="ARBA" id="ARBA00022737"/>
    </source>
</evidence>
<dbReference type="InterPro" id="IPR013105">
    <property type="entry name" value="TPR_2"/>
</dbReference>
<dbReference type="Gene3D" id="1.25.40.10">
    <property type="entry name" value="Tetratricopeptide repeat domain"/>
    <property type="match status" value="5"/>
</dbReference>
<dbReference type="InterPro" id="IPR019734">
    <property type="entry name" value="TPR_rpt"/>
</dbReference>
<dbReference type="SMART" id="SM00028">
    <property type="entry name" value="TPR"/>
    <property type="match status" value="12"/>
</dbReference>
<dbReference type="Pfam" id="PF07719">
    <property type="entry name" value="TPR_2"/>
    <property type="match status" value="1"/>
</dbReference>
<name>A0ABW4V392_9BACL</name>
<protein>
    <submittedName>
        <fullName evidence="4">Tetratricopeptide repeat protein</fullName>
    </submittedName>
</protein>
<gene>
    <name evidence="4" type="ORF">ACFSGI_22670</name>
</gene>
<evidence type="ECO:0000256" key="2">
    <source>
        <dbReference type="ARBA" id="ARBA00022803"/>
    </source>
</evidence>
<evidence type="ECO:0000313" key="5">
    <source>
        <dbReference type="Proteomes" id="UP001597403"/>
    </source>
</evidence>
<dbReference type="PANTHER" id="PTHR44858:SF1">
    <property type="entry name" value="UDP-N-ACETYLGLUCOSAMINE--PEPTIDE N-ACETYLGLUCOSAMINYLTRANSFERASE SPINDLY-RELATED"/>
    <property type="match status" value="1"/>
</dbReference>
<feature type="repeat" description="TPR" evidence="3">
    <location>
        <begin position="94"/>
        <end position="127"/>
    </location>
</feature>
<keyword evidence="1" id="KW-0677">Repeat</keyword>
<feature type="repeat" description="TPR" evidence="3">
    <location>
        <begin position="229"/>
        <end position="262"/>
    </location>
</feature>
<keyword evidence="2 3" id="KW-0802">TPR repeat</keyword>
<dbReference type="PROSITE" id="PS50293">
    <property type="entry name" value="TPR_REGION"/>
    <property type="match status" value="2"/>
</dbReference>
<organism evidence="4 5">
    <name type="scientific">Paenibacillus nicotianae</name>
    <dbReference type="NCBI Taxonomy" id="1526551"/>
    <lineage>
        <taxon>Bacteria</taxon>
        <taxon>Bacillati</taxon>
        <taxon>Bacillota</taxon>
        <taxon>Bacilli</taxon>
        <taxon>Bacillales</taxon>
        <taxon>Paenibacillaceae</taxon>
        <taxon>Paenibacillus</taxon>
    </lineage>
</organism>
<dbReference type="InterPro" id="IPR050498">
    <property type="entry name" value="Ycf3"/>
</dbReference>
<dbReference type="Pfam" id="PF00515">
    <property type="entry name" value="TPR_1"/>
    <property type="match status" value="1"/>
</dbReference>
<evidence type="ECO:0000313" key="4">
    <source>
        <dbReference type="EMBL" id="MFD1992787.1"/>
    </source>
</evidence>
<feature type="repeat" description="TPR" evidence="3">
    <location>
        <begin position="434"/>
        <end position="467"/>
    </location>
</feature>
<feature type="repeat" description="TPR" evidence="3">
    <location>
        <begin position="161"/>
        <end position="194"/>
    </location>
</feature>
<accession>A0ABW4V392</accession>
<comment type="caution">
    <text evidence="4">The sequence shown here is derived from an EMBL/GenBank/DDBJ whole genome shotgun (WGS) entry which is preliminary data.</text>
</comment>
<dbReference type="Pfam" id="PF13414">
    <property type="entry name" value="TPR_11"/>
    <property type="match status" value="1"/>
</dbReference>
<sequence length="516" mass="60706">MNVLILKFTYSKSLIKNFFRDRYYRRIAIKINKIQLLDDADIQILEISKLISSIRDPYLLGRCYVLRAQMYEGQHQNELAIDDYNQAVTCDPNSDSFYQIGLLYELENNLDLALINYLQAIEYDSKHISSYFQCASIYFLREDFENALIYTNQAMHLELDATSYYNRGVAYARLNRYDLALKDYEKALEYDPEYSSVYGNLAIYYFKMQDLEQALINYNKAIEYDPLNSQPYYNRGLLYKRREEYDLAIEDFKENITLTSNGSDAHFQLGWIYKEIKNEPDVALEHYTCSIEIDPEQIIAYNNRSIIYREKGEFTLAIQDSDMAINNGSMDPTHYRNRGLVYEELGITAKALIDYSFSIEIEKDSIVGYTYRCNLYKKLGYIMWAIRDYDRLIEITPDSTIYPFECGTLCLDNEKYDLAIKYFDMTLKIDPKYANAYNDKGWALEKKGDYNGAHTCYSKAIECEPFTPLFYINRSNMNWRKGNLDMALKDKNTALELENKNEFYKLHIVKSTPPDI</sequence>
<dbReference type="PROSITE" id="PS50005">
    <property type="entry name" value="TPR"/>
    <property type="match status" value="5"/>
</dbReference>
<dbReference type="SUPFAM" id="SSF48452">
    <property type="entry name" value="TPR-like"/>
    <property type="match status" value="4"/>
</dbReference>
<dbReference type="InterPro" id="IPR011990">
    <property type="entry name" value="TPR-like_helical_dom_sf"/>
</dbReference>
<dbReference type="PANTHER" id="PTHR44858">
    <property type="entry name" value="TETRATRICOPEPTIDE REPEAT PROTEIN 6"/>
    <property type="match status" value="1"/>
</dbReference>
<dbReference type="EMBL" id="JBHUGF010000014">
    <property type="protein sequence ID" value="MFD1992787.1"/>
    <property type="molecule type" value="Genomic_DNA"/>
</dbReference>
<dbReference type="Pfam" id="PF13181">
    <property type="entry name" value="TPR_8"/>
    <property type="match status" value="2"/>
</dbReference>
<dbReference type="Proteomes" id="UP001597403">
    <property type="component" value="Unassembled WGS sequence"/>
</dbReference>
<keyword evidence="5" id="KW-1185">Reference proteome</keyword>
<evidence type="ECO:0000256" key="3">
    <source>
        <dbReference type="PROSITE-ProRule" id="PRU00339"/>
    </source>
</evidence>
<reference evidence="5" key="1">
    <citation type="journal article" date="2019" name="Int. J. Syst. Evol. Microbiol.">
        <title>The Global Catalogue of Microorganisms (GCM) 10K type strain sequencing project: providing services to taxonomists for standard genome sequencing and annotation.</title>
        <authorList>
            <consortium name="The Broad Institute Genomics Platform"/>
            <consortium name="The Broad Institute Genome Sequencing Center for Infectious Disease"/>
            <person name="Wu L."/>
            <person name="Ma J."/>
        </authorList>
    </citation>
    <scope>NUCLEOTIDE SEQUENCE [LARGE SCALE GENOMIC DNA]</scope>
    <source>
        <strain evidence="5">CGMCC 1.15067</strain>
    </source>
</reference>
<proteinExistence type="predicted"/>